<proteinExistence type="predicted"/>
<evidence type="ECO:0000256" key="2">
    <source>
        <dbReference type="ARBA" id="ARBA00023121"/>
    </source>
</evidence>
<dbReference type="AlphaFoldDB" id="A0A251SX99"/>
<evidence type="ECO:0000313" key="5">
    <source>
        <dbReference type="EMBL" id="OTG03324.1"/>
    </source>
</evidence>
<gene>
    <name evidence="5" type="ORF">HannXRQ_Chr13g0422831</name>
</gene>
<dbReference type="InterPro" id="IPR036312">
    <property type="entry name" value="Bifun_inhib/LTP/seed_sf"/>
</dbReference>
<organism evidence="5 6">
    <name type="scientific">Helianthus annuus</name>
    <name type="common">Common sunflower</name>
    <dbReference type="NCBI Taxonomy" id="4232"/>
    <lineage>
        <taxon>Eukaryota</taxon>
        <taxon>Viridiplantae</taxon>
        <taxon>Streptophyta</taxon>
        <taxon>Embryophyta</taxon>
        <taxon>Tracheophyta</taxon>
        <taxon>Spermatophyta</taxon>
        <taxon>Magnoliopsida</taxon>
        <taxon>eudicotyledons</taxon>
        <taxon>Gunneridae</taxon>
        <taxon>Pentapetalae</taxon>
        <taxon>asterids</taxon>
        <taxon>campanulids</taxon>
        <taxon>Asterales</taxon>
        <taxon>Asteraceae</taxon>
        <taxon>Asteroideae</taxon>
        <taxon>Heliantheae alliance</taxon>
        <taxon>Heliantheae</taxon>
        <taxon>Helianthus</taxon>
    </lineage>
</organism>
<reference evidence="6" key="1">
    <citation type="journal article" date="2017" name="Nature">
        <title>The sunflower genome provides insights into oil metabolism, flowering and Asterid evolution.</title>
        <authorList>
            <person name="Badouin H."/>
            <person name="Gouzy J."/>
            <person name="Grassa C.J."/>
            <person name="Murat F."/>
            <person name="Staton S.E."/>
            <person name="Cottret L."/>
            <person name="Lelandais-Briere C."/>
            <person name="Owens G.L."/>
            <person name="Carrere S."/>
            <person name="Mayjonade B."/>
            <person name="Legrand L."/>
            <person name="Gill N."/>
            <person name="Kane N.C."/>
            <person name="Bowers J.E."/>
            <person name="Hubner S."/>
            <person name="Bellec A."/>
            <person name="Berard A."/>
            <person name="Berges H."/>
            <person name="Blanchet N."/>
            <person name="Boniface M.C."/>
            <person name="Brunel D."/>
            <person name="Catrice O."/>
            <person name="Chaidir N."/>
            <person name="Claudel C."/>
            <person name="Donnadieu C."/>
            <person name="Faraut T."/>
            <person name="Fievet G."/>
            <person name="Helmstetter N."/>
            <person name="King M."/>
            <person name="Knapp S.J."/>
            <person name="Lai Z."/>
            <person name="Le Paslier M.C."/>
            <person name="Lippi Y."/>
            <person name="Lorenzon L."/>
            <person name="Mandel J.R."/>
            <person name="Marage G."/>
            <person name="Marchand G."/>
            <person name="Marquand E."/>
            <person name="Bret-Mestries E."/>
            <person name="Morien E."/>
            <person name="Nambeesan S."/>
            <person name="Nguyen T."/>
            <person name="Pegot-Espagnet P."/>
            <person name="Pouilly N."/>
            <person name="Raftis F."/>
            <person name="Sallet E."/>
            <person name="Schiex T."/>
            <person name="Thomas J."/>
            <person name="Vandecasteele C."/>
            <person name="Vares D."/>
            <person name="Vear F."/>
            <person name="Vautrin S."/>
            <person name="Crespi M."/>
            <person name="Mangin B."/>
            <person name="Burke J.M."/>
            <person name="Salse J."/>
            <person name="Munos S."/>
            <person name="Vincourt P."/>
            <person name="Rieseberg L.H."/>
            <person name="Langlade N.B."/>
        </authorList>
    </citation>
    <scope>NUCLEOTIDE SEQUENCE [LARGE SCALE GENOMIC DNA]</scope>
    <source>
        <strain evidence="6">cv. SF193</strain>
    </source>
</reference>
<dbReference type="PANTHER" id="PTHR33214:SF69">
    <property type="entry name" value="BIFUNCTIONAL INHIBITOR_LIPID-TRANSFER PROTEIN_SEED STORAGE 2S ALBUMIN SUPERFAMILY PROTEIN"/>
    <property type="match status" value="1"/>
</dbReference>
<accession>A0A251SX99</accession>
<dbReference type="InterPro" id="IPR016140">
    <property type="entry name" value="Bifunc_inhib/LTP/seed_store"/>
</dbReference>
<dbReference type="Proteomes" id="UP000215914">
    <property type="component" value="Chromosome 13"/>
</dbReference>
<evidence type="ECO:0000313" key="6">
    <source>
        <dbReference type="Proteomes" id="UP000215914"/>
    </source>
</evidence>
<evidence type="ECO:0000256" key="1">
    <source>
        <dbReference type="ARBA" id="ARBA00022448"/>
    </source>
</evidence>
<dbReference type="GO" id="GO:0006869">
    <property type="term" value="P:lipid transport"/>
    <property type="evidence" value="ECO:0007669"/>
    <property type="project" value="InterPro"/>
</dbReference>
<dbReference type="STRING" id="4232.A0A251SX99"/>
<evidence type="ECO:0000259" key="4">
    <source>
        <dbReference type="Pfam" id="PF14368"/>
    </source>
</evidence>
<dbReference type="GO" id="GO:0008289">
    <property type="term" value="F:lipid binding"/>
    <property type="evidence" value="ECO:0007669"/>
    <property type="project" value="UniProtKB-KW"/>
</dbReference>
<dbReference type="PANTHER" id="PTHR33214">
    <property type="entry name" value="BIFUNCTIONAL INHIBITOR/LIPID-TRANSFER PROTEIN/SEED STORAGE 2S ALBUMIN SUPERFAMILY PROTEIN"/>
    <property type="match status" value="1"/>
</dbReference>
<feature type="signal peptide" evidence="3">
    <location>
        <begin position="1"/>
        <end position="28"/>
    </location>
</feature>
<dbReference type="Pfam" id="PF14368">
    <property type="entry name" value="LTP_2"/>
    <property type="match status" value="1"/>
</dbReference>
<feature type="domain" description="Bifunctional inhibitor/plant lipid transfer protein/seed storage helical" evidence="4">
    <location>
        <begin position="20"/>
        <end position="102"/>
    </location>
</feature>
<name>A0A251SX99_HELAN</name>
<dbReference type="SUPFAM" id="SSF47699">
    <property type="entry name" value="Bifunctional inhibitor/lipid-transfer protein/seed storage 2S albumin"/>
    <property type="match status" value="1"/>
</dbReference>
<dbReference type="EMBL" id="CM007902">
    <property type="protein sequence ID" value="OTG03324.1"/>
    <property type="molecule type" value="Genomic_DNA"/>
</dbReference>
<keyword evidence="6" id="KW-1185">Reference proteome</keyword>
<keyword evidence="2" id="KW-0446">Lipid-binding</keyword>
<dbReference type="InterPro" id="IPR033872">
    <property type="entry name" value="nsLTP2"/>
</dbReference>
<dbReference type="OMA" id="EPTSECC"/>
<evidence type="ECO:0000256" key="3">
    <source>
        <dbReference type="SAM" id="SignalP"/>
    </source>
</evidence>
<keyword evidence="3" id="KW-0732">Signal</keyword>
<protein>
    <recommendedName>
        <fullName evidence="4">Bifunctional inhibitor/plant lipid transfer protein/seed storage helical domain-containing protein</fullName>
    </recommendedName>
</protein>
<dbReference type="InParanoid" id="A0A251SX99"/>
<feature type="chain" id="PRO_5013100800" description="Bifunctional inhibitor/plant lipid transfer protein/seed storage helical domain-containing protein" evidence="3">
    <location>
        <begin position="29"/>
        <end position="109"/>
    </location>
</feature>
<sequence length="109" mass="12181">MMKMSYASLVATMLAMTILMVQVNVGMAIECNPMKLVPPCYSFITGNTPPPPDSECCNVLHDQNKCLCGYVRNQLYQPFLSMPGIKTVAQACSIKIPDPKTCILWFSRW</sequence>
<keyword evidence="1" id="KW-0813">Transport</keyword>
<dbReference type="Gene3D" id="1.10.110.10">
    <property type="entry name" value="Plant lipid-transfer and hydrophobic proteins"/>
    <property type="match status" value="1"/>
</dbReference>